<accession>A0A4V5P6Q3</accession>
<dbReference type="AlphaFoldDB" id="A0A4V5P6Q3"/>
<gene>
    <name evidence="2" type="ORF">EI555_007898</name>
</gene>
<sequence>MVRAGDGTRRLFVAEQVGVYLPDGSRLEQPFLDLKSIVLITPWMGDERGFLGLAFHPQFHRNRKFYIYYSCLGKKRVEKIRISEMKLSRADPSKADPKSESRLMALQEDRKTKKWEKQDICLGNTESCAFPGLISTYSKFLISFAEDEAGELYFLVTSYPSAYTPHGSIYKFVDPSRRAHPGKRKYKPVPVKTKSKRVQFRPLAKMVLDLLKKKSEEAARKLSNATLASSPDRASSQKGSSRKPASPTSSGKTFPRSGAKQRARAWSPDPQGKRKKSPRCPRGRGSQSAQWRRAGRSVPLPLQSRWQVRGRVPREPPCHAEAATAEGDLRRMGSQGWRWEPAERA</sequence>
<proteinExistence type="predicted"/>
<feature type="compositionally biased region" description="Polar residues" evidence="1">
    <location>
        <begin position="223"/>
        <end position="239"/>
    </location>
</feature>
<dbReference type="InterPro" id="IPR011042">
    <property type="entry name" value="6-blade_b-propeller_TolB-like"/>
</dbReference>
<dbReference type="PANTHER" id="PTHR19328:SF54">
    <property type="entry name" value="HHIP-LIKE PROTEIN 2"/>
    <property type="match status" value="1"/>
</dbReference>
<reference evidence="3" key="1">
    <citation type="journal article" date="2019" name="IScience">
        <title>Narwhal Genome Reveals Long-Term Low Genetic Diversity despite Current Large Abundance Size.</title>
        <authorList>
            <person name="Westbury M.V."/>
            <person name="Petersen B."/>
            <person name="Garde E."/>
            <person name="Heide-Jorgensen M.P."/>
            <person name="Lorenzen E.D."/>
        </authorList>
    </citation>
    <scope>NUCLEOTIDE SEQUENCE [LARGE SCALE GENOMIC DNA]</scope>
</reference>
<evidence type="ECO:0000313" key="2">
    <source>
        <dbReference type="EMBL" id="TKC34350.1"/>
    </source>
</evidence>
<feature type="compositionally biased region" description="Basic residues" evidence="1">
    <location>
        <begin position="273"/>
        <end position="282"/>
    </location>
</feature>
<evidence type="ECO:0000256" key="1">
    <source>
        <dbReference type="SAM" id="MobiDB-lite"/>
    </source>
</evidence>
<feature type="region of interest" description="Disordered" evidence="1">
    <location>
        <begin position="174"/>
        <end position="195"/>
    </location>
</feature>
<evidence type="ECO:0008006" key="4">
    <source>
        <dbReference type="Google" id="ProtNLM"/>
    </source>
</evidence>
<dbReference type="Proteomes" id="UP000308365">
    <property type="component" value="Unassembled WGS sequence"/>
</dbReference>
<protein>
    <recommendedName>
        <fullName evidence="4">Glucose/Sorbosone dehydrogenase domain-containing protein</fullName>
    </recommendedName>
</protein>
<organism evidence="2 3">
    <name type="scientific">Monodon monoceros</name>
    <name type="common">Narwhal</name>
    <name type="synonym">Ceratodon monodon</name>
    <dbReference type="NCBI Taxonomy" id="40151"/>
    <lineage>
        <taxon>Eukaryota</taxon>
        <taxon>Metazoa</taxon>
        <taxon>Chordata</taxon>
        <taxon>Craniata</taxon>
        <taxon>Vertebrata</taxon>
        <taxon>Euteleostomi</taxon>
        <taxon>Mammalia</taxon>
        <taxon>Eutheria</taxon>
        <taxon>Laurasiatheria</taxon>
        <taxon>Artiodactyla</taxon>
        <taxon>Whippomorpha</taxon>
        <taxon>Cetacea</taxon>
        <taxon>Odontoceti</taxon>
        <taxon>Monodontidae</taxon>
        <taxon>Monodon</taxon>
    </lineage>
</organism>
<dbReference type="PANTHER" id="PTHR19328">
    <property type="entry name" value="HEDGEHOG-INTERACTING PROTEIN"/>
    <property type="match status" value="1"/>
</dbReference>
<feature type="compositionally biased region" description="Basic residues" evidence="1">
    <location>
        <begin position="178"/>
        <end position="195"/>
    </location>
</feature>
<dbReference type="Gene3D" id="2.120.10.30">
    <property type="entry name" value="TolB, C-terminal domain"/>
    <property type="match status" value="1"/>
</dbReference>
<comment type="caution">
    <text evidence="2">The sequence shown here is derived from an EMBL/GenBank/DDBJ whole genome shotgun (WGS) entry which is preliminary data.</text>
</comment>
<feature type="region of interest" description="Disordered" evidence="1">
    <location>
        <begin position="222"/>
        <end position="345"/>
    </location>
</feature>
<name>A0A4V5P6Q3_MONMO</name>
<evidence type="ECO:0000313" key="3">
    <source>
        <dbReference type="Proteomes" id="UP000308365"/>
    </source>
</evidence>
<dbReference type="EMBL" id="RWIC01001926">
    <property type="protein sequence ID" value="TKC34350.1"/>
    <property type="molecule type" value="Genomic_DNA"/>
</dbReference>